<keyword evidence="4" id="KW-1185">Reference proteome</keyword>
<name>A0A6G1Q6E8_CHAAH</name>
<gene>
    <name evidence="3" type="ORF">EXN66_Car013891</name>
</gene>
<evidence type="ECO:0000256" key="1">
    <source>
        <dbReference type="SAM" id="MobiDB-lite"/>
    </source>
</evidence>
<feature type="signal peptide" evidence="2">
    <location>
        <begin position="1"/>
        <end position="19"/>
    </location>
</feature>
<accession>A0A6G1Q6E8</accession>
<sequence>MMLLSCVLVLVIMAASSSGVHPYKPESVFLTSTLPHPPGNAHNTPQSQTTANNATKTERQETDHNTVSREWVKCDADVLLRFPVQNKNNFSVLKSIQRVLSPRHEKVQHGNIYRCTVQVRAAAHCGLFGHPSVKRQIWRTEDRDSPYSMCAAAQCSWGDRASLTCPIPAESISGFRTFSRDKLTKLLVRTKMFYEKLMQLLHKTSDDQRRF</sequence>
<evidence type="ECO:0000313" key="4">
    <source>
        <dbReference type="Proteomes" id="UP000503349"/>
    </source>
</evidence>
<evidence type="ECO:0000313" key="3">
    <source>
        <dbReference type="EMBL" id="KAF3698210.1"/>
    </source>
</evidence>
<feature type="compositionally biased region" description="Basic and acidic residues" evidence="1">
    <location>
        <begin position="56"/>
        <end position="66"/>
    </location>
</feature>
<feature type="chain" id="PRO_5026317703" evidence="2">
    <location>
        <begin position="20"/>
        <end position="211"/>
    </location>
</feature>
<reference evidence="3 4" key="1">
    <citation type="submission" date="2019-02" db="EMBL/GenBank/DDBJ databases">
        <title>Opniocepnalus argus genome.</title>
        <authorList>
            <person name="Zhou C."/>
            <person name="Xiao S."/>
        </authorList>
    </citation>
    <scope>NUCLEOTIDE SEQUENCE [LARGE SCALE GENOMIC DNA]</scope>
    <source>
        <strain evidence="3">OARG1902GOOAL</strain>
        <tissue evidence="3">Muscle</tissue>
    </source>
</reference>
<evidence type="ECO:0000256" key="2">
    <source>
        <dbReference type="SAM" id="SignalP"/>
    </source>
</evidence>
<dbReference type="Proteomes" id="UP000503349">
    <property type="component" value="Chromosome 13"/>
</dbReference>
<dbReference type="EMBL" id="CM015724">
    <property type="protein sequence ID" value="KAF3698210.1"/>
    <property type="molecule type" value="Genomic_DNA"/>
</dbReference>
<feature type="compositionally biased region" description="Polar residues" evidence="1">
    <location>
        <begin position="41"/>
        <end position="55"/>
    </location>
</feature>
<dbReference type="AlphaFoldDB" id="A0A6G1Q6E8"/>
<proteinExistence type="predicted"/>
<protein>
    <submittedName>
        <fullName evidence="3">Uncharacterized protein</fullName>
    </submittedName>
</protein>
<feature type="region of interest" description="Disordered" evidence="1">
    <location>
        <begin position="31"/>
        <end position="66"/>
    </location>
</feature>
<organism evidence="3 4">
    <name type="scientific">Channa argus</name>
    <name type="common">Northern snakehead</name>
    <name type="synonym">Ophicephalus argus</name>
    <dbReference type="NCBI Taxonomy" id="215402"/>
    <lineage>
        <taxon>Eukaryota</taxon>
        <taxon>Metazoa</taxon>
        <taxon>Chordata</taxon>
        <taxon>Craniata</taxon>
        <taxon>Vertebrata</taxon>
        <taxon>Euteleostomi</taxon>
        <taxon>Actinopterygii</taxon>
        <taxon>Neopterygii</taxon>
        <taxon>Teleostei</taxon>
        <taxon>Neoteleostei</taxon>
        <taxon>Acanthomorphata</taxon>
        <taxon>Anabantaria</taxon>
        <taxon>Anabantiformes</taxon>
        <taxon>Channoidei</taxon>
        <taxon>Channidae</taxon>
        <taxon>Channa</taxon>
    </lineage>
</organism>
<keyword evidence="2" id="KW-0732">Signal</keyword>
<reference evidence="4" key="2">
    <citation type="submission" date="2019-02" db="EMBL/GenBank/DDBJ databases">
        <title>Opniocepnalus argus Var Kimnra genome.</title>
        <authorList>
            <person name="Zhou C."/>
            <person name="Xiao S."/>
        </authorList>
    </citation>
    <scope>NUCLEOTIDE SEQUENCE [LARGE SCALE GENOMIC DNA]</scope>
</reference>